<feature type="domain" description="SbsA Ig-like" evidence="2">
    <location>
        <begin position="489"/>
        <end position="597"/>
    </location>
</feature>
<evidence type="ECO:0000313" key="3">
    <source>
        <dbReference type="EMBL" id="SDW92106.1"/>
    </source>
</evidence>
<dbReference type="Proteomes" id="UP000199675">
    <property type="component" value="Unassembled WGS sequence"/>
</dbReference>
<dbReference type="InterPro" id="IPR032812">
    <property type="entry name" value="SbsA_Ig"/>
</dbReference>
<dbReference type="Gene3D" id="2.60.40.1220">
    <property type="match status" value="1"/>
</dbReference>
<dbReference type="InterPro" id="IPR014755">
    <property type="entry name" value="Cu-Rt/internalin_Ig-like"/>
</dbReference>
<sequence>MKYNKILALTPVLLLAACGGGEEQTLNAPLIPGSVIYSYPADGQTEVSPKADVVLRFSHAITDENLTSKIRISDGTNTVPFTVTAIDGGRSLKLSPVGQFQTGTNYTITFAESLLAAGNRAVATPNAIGANGVQFSTRAGMSGVAGLDNLSSNFAVADMIPSANGFFRPMDFSTFRLRLTQPVHPDWQRMGGSITLRDGNGDEVPATVLVDGRRITVDPCTTNDPAQCGLEGDALTPGASYSIDIANLPNMAGDTLDYSSSFTPKDTSPTVILFQDTIDSGLLAGLSEADAQRSVLNGEIINGVTLNSVLQGIAGPSQQTGGLYAELGYGPSFPGDEPVPLRVPKGSLLTSSSLDVRINGTVPIINPDTNSIQTTGDIRVTMLSDATGYLYPNPYSNSGEAPRHVKLYMDVSMNTVEAQPNASLSQDLLGVELSGIAIVRDGILNIDAIGMVEPNLLGQEFTDSTIAFHIEANTNADVQLDALDNRTFDTTGPQLVSWMPGPDDALPSTRQAMQRPGDPIVLNFDEALDGDSLAGGFTLLADGVPVDDANLRRKLDGTVVALNPVGGLRHGVDYALQINGSLTDLAGNSAMSETLSFALPELASVDRSPFALTTYPGFPCVTTGLDLDAGTHGQCVDAAPGGPAGQVMPITTLPQDRAIVVVFSQSMDLDSIRNGETFVVEQINPDGSVAGQVPGHLEKNNQRIRFYPDSPWQVGTTYRYTMASSTAVDDCSTALCSEDGYPLQTDILVDPEDVGGPDMAIYFRGTETASSVYTPLRNLPVRDTNSNYLIEGVEPFAHASDGNGGFLPSENAAKLAVVDQQANALGIPVGASVGCAASESCPENKFIYQTYGLNTEVMGPAYDAEGNNIGVRVLLYPTMLATTSASVFLDGFGENATGPQVIRMTYGEPTEDNPLGLVEGLIVEGEDGKPTFKTLANLTLDAPNLQLPIAALLAHDLYSKPFSLDLSGPILFFDDGRMQIEQRNQNQPPINVNVEVEIPLLGGFIDFFQCVSLGNSLADCLSGAGTDSGDISIPLVIPAEGIWLNFVSFAIKDIPEQY</sequence>
<protein>
    <submittedName>
        <fullName evidence="3">Ig-like domain-containing protein</fullName>
    </submittedName>
</protein>
<dbReference type="STRING" id="488533.SAMN04487960_10545"/>
<proteinExistence type="predicted"/>
<evidence type="ECO:0000256" key="1">
    <source>
        <dbReference type="ARBA" id="ARBA00022729"/>
    </source>
</evidence>
<evidence type="ECO:0000259" key="2">
    <source>
        <dbReference type="Pfam" id="PF13205"/>
    </source>
</evidence>
<dbReference type="RefSeq" id="WP_091812660.1">
    <property type="nucleotide sequence ID" value="NZ_FNNE01000005.1"/>
</dbReference>
<dbReference type="EMBL" id="FNNE01000005">
    <property type="protein sequence ID" value="SDW92106.1"/>
    <property type="molecule type" value="Genomic_DNA"/>
</dbReference>
<accession>A0A1H2XH48</accession>
<organism evidence="3 4">
    <name type="scientific">Marinobacter mobilis</name>
    <dbReference type="NCBI Taxonomy" id="488533"/>
    <lineage>
        <taxon>Bacteria</taxon>
        <taxon>Pseudomonadati</taxon>
        <taxon>Pseudomonadota</taxon>
        <taxon>Gammaproteobacteria</taxon>
        <taxon>Pseudomonadales</taxon>
        <taxon>Marinobacteraceae</taxon>
        <taxon>Marinobacter</taxon>
    </lineage>
</organism>
<dbReference type="Pfam" id="PF13205">
    <property type="entry name" value="Big_5"/>
    <property type="match status" value="3"/>
</dbReference>
<keyword evidence="4" id="KW-1185">Reference proteome</keyword>
<feature type="domain" description="SbsA Ig-like" evidence="2">
    <location>
        <begin position="34"/>
        <end position="137"/>
    </location>
</feature>
<dbReference type="OrthoDB" id="6716594at2"/>
<gene>
    <name evidence="3" type="ORF">SAMN04487960_10545</name>
</gene>
<reference evidence="3 4" key="1">
    <citation type="submission" date="2016-10" db="EMBL/GenBank/DDBJ databases">
        <authorList>
            <person name="de Groot N.N."/>
        </authorList>
    </citation>
    <scope>NUCLEOTIDE SEQUENCE [LARGE SCALE GENOMIC DNA]</scope>
    <source>
        <strain evidence="3 4">CGMCC 1.7059</strain>
    </source>
</reference>
<feature type="domain" description="SbsA Ig-like" evidence="2">
    <location>
        <begin position="652"/>
        <end position="730"/>
    </location>
</feature>
<evidence type="ECO:0000313" key="4">
    <source>
        <dbReference type="Proteomes" id="UP000199675"/>
    </source>
</evidence>
<dbReference type="PROSITE" id="PS51257">
    <property type="entry name" value="PROKAR_LIPOPROTEIN"/>
    <property type="match status" value="1"/>
</dbReference>
<keyword evidence="1" id="KW-0732">Signal</keyword>
<dbReference type="AlphaFoldDB" id="A0A1H2XH48"/>
<name>A0A1H2XH48_9GAMM</name>